<organism evidence="2 3">
    <name type="scientific">Caulochytrium protostelioides</name>
    <dbReference type="NCBI Taxonomy" id="1555241"/>
    <lineage>
        <taxon>Eukaryota</taxon>
        <taxon>Fungi</taxon>
        <taxon>Fungi incertae sedis</taxon>
        <taxon>Chytridiomycota</taxon>
        <taxon>Chytridiomycota incertae sedis</taxon>
        <taxon>Chytridiomycetes</taxon>
        <taxon>Caulochytriales</taxon>
        <taxon>Caulochytriaceae</taxon>
        <taxon>Caulochytrium</taxon>
    </lineage>
</organism>
<name>A0A4P9WWB3_9FUNG</name>
<sequence length="384" mass="41470">MAGIRSGVPVQKSRPVGSCELPRHQLSGFATKATMQSNQPSCPGRTEVSRVPSPRTGGVQVPTGRQGASSLPPLRLLKFADDVALVAEDAADMQMACDGFTSWADTHQMRVGIAKCGIMQVPAGDDPIAPPVLQRQPLPVVDHYVYLGICLDSGLSNRAMVSYRADKGAKALGAMTTALRDRRLPLWVRMKLVRAVLIPTLTFGAELFQSSLAECAPLQRVASRALRLVIGRGAGRISQEVLATDLGAPLIAHICRAARRRAYFKWPSLRTWAAQLIEHTPSPIPREWSRGSWVAQARRTLTSIRASAPEDSPAVTGSRGSGYNASERDDPPLTATPACGQPLIDAGCRLAYRRPYGEHTVTPPYRPTHEPAPASLRLHTSCKL</sequence>
<feature type="region of interest" description="Disordered" evidence="1">
    <location>
        <begin position="359"/>
        <end position="384"/>
    </location>
</feature>
<evidence type="ECO:0000256" key="1">
    <source>
        <dbReference type="SAM" id="MobiDB-lite"/>
    </source>
</evidence>
<reference evidence="3" key="1">
    <citation type="journal article" date="2018" name="Nat. Microbiol.">
        <title>Leveraging single-cell genomics to expand the fungal tree of life.</title>
        <authorList>
            <person name="Ahrendt S.R."/>
            <person name="Quandt C.A."/>
            <person name="Ciobanu D."/>
            <person name="Clum A."/>
            <person name="Salamov A."/>
            <person name="Andreopoulos B."/>
            <person name="Cheng J.F."/>
            <person name="Woyke T."/>
            <person name="Pelin A."/>
            <person name="Henrissat B."/>
            <person name="Reynolds N.K."/>
            <person name="Benny G.L."/>
            <person name="Smith M.E."/>
            <person name="James T.Y."/>
            <person name="Grigoriev I.V."/>
        </authorList>
    </citation>
    <scope>NUCLEOTIDE SEQUENCE [LARGE SCALE GENOMIC DNA]</scope>
    <source>
        <strain evidence="3">ATCC 52028</strain>
    </source>
</reference>
<dbReference type="EMBL" id="ML009483">
    <property type="protein sequence ID" value="RKO96982.1"/>
    <property type="molecule type" value="Genomic_DNA"/>
</dbReference>
<dbReference type="PANTHER" id="PTHR47027:SF20">
    <property type="entry name" value="REVERSE TRANSCRIPTASE-LIKE PROTEIN WITH RNA-DIRECTED DNA POLYMERASE DOMAIN"/>
    <property type="match status" value="1"/>
</dbReference>
<dbReference type="PANTHER" id="PTHR47027">
    <property type="entry name" value="REVERSE TRANSCRIPTASE DOMAIN-CONTAINING PROTEIN"/>
    <property type="match status" value="1"/>
</dbReference>
<feature type="region of interest" description="Disordered" evidence="1">
    <location>
        <begin position="304"/>
        <end position="338"/>
    </location>
</feature>
<evidence type="ECO:0000313" key="2">
    <source>
        <dbReference type="EMBL" id="RKO96982.1"/>
    </source>
</evidence>
<gene>
    <name evidence="2" type="ORF">CAUPRSCDRAFT_11325</name>
</gene>
<feature type="region of interest" description="Disordered" evidence="1">
    <location>
        <begin position="34"/>
        <end position="67"/>
    </location>
</feature>
<protein>
    <recommendedName>
        <fullName evidence="4">Reverse transcriptase domain-containing protein</fullName>
    </recommendedName>
</protein>
<dbReference type="AlphaFoldDB" id="A0A4P9WWB3"/>
<evidence type="ECO:0008006" key="4">
    <source>
        <dbReference type="Google" id="ProtNLM"/>
    </source>
</evidence>
<accession>A0A4P9WWB3</accession>
<evidence type="ECO:0000313" key="3">
    <source>
        <dbReference type="Proteomes" id="UP000268535"/>
    </source>
</evidence>
<proteinExistence type="predicted"/>
<dbReference type="Proteomes" id="UP000268535">
    <property type="component" value="Unassembled WGS sequence"/>
</dbReference>